<proteinExistence type="predicted"/>
<keyword evidence="4" id="KW-1185">Reference proteome</keyword>
<dbReference type="AlphaFoldDB" id="A0A4Y2PWT5"/>
<evidence type="ECO:0000313" key="3">
    <source>
        <dbReference type="EMBL" id="GBN54576.1"/>
    </source>
</evidence>
<dbReference type="InterPro" id="IPR017937">
    <property type="entry name" value="Thioredoxin_CS"/>
</dbReference>
<feature type="domain" description="Thioredoxin" evidence="2">
    <location>
        <begin position="624"/>
        <end position="793"/>
    </location>
</feature>
<dbReference type="PROSITE" id="PS00194">
    <property type="entry name" value="THIOREDOXIN_1"/>
    <property type="match status" value="1"/>
</dbReference>
<dbReference type="Proteomes" id="UP000499080">
    <property type="component" value="Unassembled WGS sequence"/>
</dbReference>
<feature type="compositionally biased region" description="Basic residues" evidence="1">
    <location>
        <begin position="881"/>
        <end position="891"/>
    </location>
</feature>
<dbReference type="Pfam" id="PF00085">
    <property type="entry name" value="Thioredoxin"/>
    <property type="match status" value="1"/>
</dbReference>
<sequence>MAATNDLTKDEDDNGIKIQDTRGEPISLSKYFQVMNSYGREIFFAITIVFTGIAALQSGPLKTKKVNPPDIFFEPPSLVTDFYTGNIKHLLSLISEKDVSLVMYYAPWDASSLQAREEFETVAKFYHNEVFFAAINCWWPDGECRKKFSIPSYPIVLAYVHEMGIVRYEGPIVATYLIYFLDSILSPVVPLHHSGELLELLTKHEAVLVAYFEFKNSSYPKGYKQFYFAALKSLSTDPHRRICFAVLTNKHVAESFKLKSDVQLFLWNRSEVYPGEINGHAELLKWAYGILDYTSDWISPPGTKSNMLSEILENHAALILFTPRSLLLEYTPYYNLLKEVALDYYNCNKSNFVESIKHRMVLKRHIMQEEFSKTVKKCHKNDTSNNPDLCRLRPDLCDVTCCQSTSLSLKSDQACFCRACLHHIVENIEDMKLFECENTLKLVLKNFDINALGSFDQCNDIEVSFPVKFGRYKRLSFHCQMESPNAVKSLKKQLTEEEISELKDDLILTMIQNNEKRLCHRMRYALNYSELFFPSFPDPSDTTSWLSNFTGLGCLTNKTLHFIAMDVILYHSFAENLGIDISLNHHQTSAVIVETAKENQFVLEEPVTKKALVEFIKNYTAGSLNRYLRMPVRKLGGCEMGEESNVCVQEVTTATFFDVVLDEKDVVLLYYAPWCGPCQSISHIFLSVADYFSNVEDIKFARINGEENDLPWEYTVEKYPTIIFFPIKRKSDSVEFPSHLQISMTNLLHFVLVHTQPKVRWKVSMEMCNRDCIAHNLIMSAKEIRRLFREQKGLINDLHFAQFLVYRPKKVKGLLPKGIKPPNVNYLKSVYLKTIVERIHKKRRQIYQAQQLQIVLRKKRNVYLKDRTDVDSQTSNVTSGKKGKKSKHINIHQKNVKDEL</sequence>
<dbReference type="InterPro" id="IPR013766">
    <property type="entry name" value="Thioredoxin_domain"/>
</dbReference>
<dbReference type="EMBL" id="BGPR01012103">
    <property type="protein sequence ID" value="GBN54576.1"/>
    <property type="molecule type" value="Genomic_DNA"/>
</dbReference>
<reference evidence="3 4" key="1">
    <citation type="journal article" date="2019" name="Sci. Rep.">
        <title>Orb-weaving spider Araneus ventricosus genome elucidates the spidroin gene catalogue.</title>
        <authorList>
            <person name="Kono N."/>
            <person name="Nakamura H."/>
            <person name="Ohtoshi R."/>
            <person name="Moran D.A.P."/>
            <person name="Shinohara A."/>
            <person name="Yoshida Y."/>
            <person name="Fujiwara M."/>
            <person name="Mori M."/>
            <person name="Tomita M."/>
            <person name="Arakawa K."/>
        </authorList>
    </citation>
    <scope>NUCLEOTIDE SEQUENCE [LARGE SCALE GENOMIC DNA]</scope>
</reference>
<organism evidence="3 4">
    <name type="scientific">Araneus ventricosus</name>
    <name type="common">Orbweaver spider</name>
    <name type="synonym">Epeira ventricosa</name>
    <dbReference type="NCBI Taxonomy" id="182803"/>
    <lineage>
        <taxon>Eukaryota</taxon>
        <taxon>Metazoa</taxon>
        <taxon>Ecdysozoa</taxon>
        <taxon>Arthropoda</taxon>
        <taxon>Chelicerata</taxon>
        <taxon>Arachnida</taxon>
        <taxon>Araneae</taxon>
        <taxon>Araneomorphae</taxon>
        <taxon>Entelegynae</taxon>
        <taxon>Araneoidea</taxon>
        <taxon>Araneidae</taxon>
        <taxon>Araneus</taxon>
    </lineage>
</organism>
<dbReference type="OrthoDB" id="1910803at2759"/>
<name>A0A4Y2PWT5_ARAVE</name>
<evidence type="ECO:0000256" key="1">
    <source>
        <dbReference type="SAM" id="MobiDB-lite"/>
    </source>
</evidence>
<feature type="region of interest" description="Disordered" evidence="1">
    <location>
        <begin position="870"/>
        <end position="900"/>
    </location>
</feature>
<dbReference type="Gene3D" id="3.40.30.10">
    <property type="entry name" value="Glutaredoxin"/>
    <property type="match status" value="3"/>
</dbReference>
<accession>A0A4Y2PWT5</accession>
<dbReference type="SUPFAM" id="SSF52833">
    <property type="entry name" value="Thioredoxin-like"/>
    <property type="match status" value="2"/>
</dbReference>
<dbReference type="PANTHER" id="PTHR46497:SF1">
    <property type="entry name" value="THIOREDOXIN DOMAIN-CONTAINING PROTEIN 11"/>
    <property type="match status" value="1"/>
</dbReference>
<evidence type="ECO:0000313" key="4">
    <source>
        <dbReference type="Proteomes" id="UP000499080"/>
    </source>
</evidence>
<protein>
    <submittedName>
        <fullName evidence="3">Thioredoxin domain-containing protein 11</fullName>
    </submittedName>
</protein>
<dbReference type="PROSITE" id="PS51352">
    <property type="entry name" value="THIOREDOXIN_2"/>
    <property type="match status" value="1"/>
</dbReference>
<dbReference type="InterPro" id="IPR036249">
    <property type="entry name" value="Thioredoxin-like_sf"/>
</dbReference>
<gene>
    <name evidence="3" type="primary">TXNDC11</name>
    <name evidence="3" type="ORF">AVEN_260246_1</name>
</gene>
<dbReference type="InterPro" id="IPR052792">
    <property type="entry name" value="Thioredoxin_dom-contain_11"/>
</dbReference>
<comment type="caution">
    <text evidence="3">The sequence shown here is derived from an EMBL/GenBank/DDBJ whole genome shotgun (WGS) entry which is preliminary data.</text>
</comment>
<dbReference type="PANTHER" id="PTHR46497">
    <property type="entry name" value="THIOREDOXIN DOMAIN-CONTAINING PROTEIN 11"/>
    <property type="match status" value="1"/>
</dbReference>
<evidence type="ECO:0000259" key="2">
    <source>
        <dbReference type="PROSITE" id="PS51352"/>
    </source>
</evidence>